<feature type="signal peptide" evidence="1">
    <location>
        <begin position="1"/>
        <end position="23"/>
    </location>
</feature>
<organism evidence="3 4">
    <name type="scientific">Dinoponera quadriceps</name>
    <name type="common">South American ant</name>
    <dbReference type="NCBI Taxonomy" id="609295"/>
    <lineage>
        <taxon>Eukaryota</taxon>
        <taxon>Metazoa</taxon>
        <taxon>Ecdysozoa</taxon>
        <taxon>Arthropoda</taxon>
        <taxon>Hexapoda</taxon>
        <taxon>Insecta</taxon>
        <taxon>Pterygota</taxon>
        <taxon>Neoptera</taxon>
        <taxon>Endopterygota</taxon>
        <taxon>Hymenoptera</taxon>
        <taxon>Apocrita</taxon>
        <taxon>Aculeata</taxon>
        <taxon>Formicoidea</taxon>
        <taxon>Formicidae</taxon>
        <taxon>Ponerinae</taxon>
        <taxon>Ponerini</taxon>
        <taxon>Dinoponera</taxon>
    </lineage>
</organism>
<dbReference type="InterPro" id="IPR031986">
    <property type="entry name" value="GD_N"/>
</dbReference>
<protein>
    <submittedName>
        <fullName evidence="4">Uncharacterized protein LOC106745259</fullName>
    </submittedName>
</protein>
<dbReference type="Proteomes" id="UP000515204">
    <property type="component" value="Unplaced"/>
</dbReference>
<name>A0A6P3XDB3_DINQU</name>
<evidence type="ECO:0000259" key="2">
    <source>
        <dbReference type="Pfam" id="PF16030"/>
    </source>
</evidence>
<proteinExistence type="predicted"/>
<reference evidence="4" key="1">
    <citation type="submission" date="2025-08" db="UniProtKB">
        <authorList>
            <consortium name="RefSeq"/>
        </authorList>
    </citation>
    <scope>IDENTIFICATION</scope>
</reference>
<dbReference type="AlphaFoldDB" id="A0A6P3XDB3"/>
<sequence>MDKFSVLTTLLLQLFRMLVEVSGQSPCPQYFTYINDPSTNQVIGQIMIPSPPKNVELLLKVGLSIAASLPSKYVGRLELTQSEEESIKIVEQGGPLIYHVHFPLSQPVPVLTSIGLNGQVYCTGHRALGSIITSIVLQHTLYPPQMLSIQNASPNVELKNTETHPGDILGIQTVKPFVPIPTTQLSNSPIESEQKLTTPRPITTTRVDSTESSKFIDISINSHIPKCFFPLCNLFSSNDST</sequence>
<evidence type="ECO:0000313" key="4">
    <source>
        <dbReference type="RefSeq" id="XP_014476198.1"/>
    </source>
</evidence>
<dbReference type="OrthoDB" id="238681at2759"/>
<accession>A0A6P3XDB3</accession>
<dbReference type="Pfam" id="PF16030">
    <property type="entry name" value="GD_N"/>
    <property type="match status" value="1"/>
</dbReference>
<dbReference type="KEGG" id="dqu:106745259"/>
<feature type="domain" description="Serine protease gd N-terminal" evidence="2">
    <location>
        <begin position="25"/>
        <end position="127"/>
    </location>
</feature>
<dbReference type="RefSeq" id="XP_014476198.1">
    <property type="nucleotide sequence ID" value="XM_014620712.1"/>
</dbReference>
<evidence type="ECO:0000313" key="3">
    <source>
        <dbReference type="Proteomes" id="UP000515204"/>
    </source>
</evidence>
<keyword evidence="3" id="KW-1185">Reference proteome</keyword>
<feature type="chain" id="PRO_5028387935" evidence="1">
    <location>
        <begin position="24"/>
        <end position="241"/>
    </location>
</feature>
<keyword evidence="1" id="KW-0732">Signal</keyword>
<gene>
    <name evidence="4" type="primary">LOC106745259</name>
</gene>
<dbReference type="GeneID" id="106745259"/>
<evidence type="ECO:0000256" key="1">
    <source>
        <dbReference type="SAM" id="SignalP"/>
    </source>
</evidence>